<comment type="caution">
    <text evidence="6">The sequence shown here is derived from an EMBL/GenBank/DDBJ whole genome shotgun (WGS) entry which is preliminary data.</text>
</comment>
<feature type="domain" description="HipA-like C-terminal" evidence="4">
    <location>
        <begin position="160"/>
        <end position="416"/>
    </location>
</feature>
<evidence type="ECO:0000313" key="7">
    <source>
        <dbReference type="Proteomes" id="UP000291078"/>
    </source>
</evidence>
<keyword evidence="7" id="KW-1185">Reference proteome</keyword>
<proteinExistence type="inferred from homology"/>
<evidence type="ECO:0000259" key="5">
    <source>
        <dbReference type="Pfam" id="PF13657"/>
    </source>
</evidence>
<dbReference type="PANTHER" id="PTHR37419:SF1">
    <property type="entry name" value="SERINE_THREONINE-PROTEIN KINASE TOXIN HIPA"/>
    <property type="match status" value="1"/>
</dbReference>
<comment type="similarity">
    <text evidence="1">Belongs to the HipA Ser/Thr kinase family.</text>
</comment>
<dbReference type="EMBL" id="SGXM01000015">
    <property type="protein sequence ID" value="RZT28841.1"/>
    <property type="molecule type" value="Genomic_DNA"/>
</dbReference>
<protein>
    <submittedName>
        <fullName evidence="6">Serine/threonine-protein kinase HipA</fullName>
    </submittedName>
</protein>
<feature type="domain" description="HipA N-terminal subdomain 1" evidence="5">
    <location>
        <begin position="11"/>
        <end position="111"/>
    </location>
</feature>
<evidence type="ECO:0000259" key="4">
    <source>
        <dbReference type="Pfam" id="PF07804"/>
    </source>
</evidence>
<sequence>MGRRSHTRTLTLWMNGEFVGTWSAHPHAAETLQYADSWVSSRRGRPLSLSLPFTPGNQPHRGDAVRTYFENLLPDSRDIRERVARRFQVGSTEAFALLAEIGRDCVGALQVLPDATPPDGVEEIRATPLDEAAVAQALRNTLSPAPVGGRDTSDDQDFRISIAGAQEKTALLWFKGQWCMPHGATPTTHIFKLPLGLVGNLKFDMSESIENEWLCSEILHAYGLPVARSQVLQFEDLKVLAVERFDRRWWTDPNGKSWLIRLPQEDICQATGTPPHLKYESDGGPGVRTIMKLLATSQDSDEDRRKFFQAQVLFWMLRATDGHAKNFSIFLNASGSYRLTPLYDVLSAYPVIGKGANQLSPFKAKMAMAVRSKNTHWVMRDILRRHWLTVGAEHGVVAHDGRGVEAVVDDLMARTPEVVATVRARLPAQFPMQVADTILNGLQEAADKLAV</sequence>
<dbReference type="Pfam" id="PF13657">
    <property type="entry name" value="Couple_hipA"/>
    <property type="match status" value="1"/>
</dbReference>
<evidence type="ECO:0000256" key="2">
    <source>
        <dbReference type="ARBA" id="ARBA00022679"/>
    </source>
</evidence>
<dbReference type="InterPro" id="IPR052028">
    <property type="entry name" value="HipA_Ser/Thr_kinase"/>
</dbReference>
<reference evidence="6 7" key="1">
    <citation type="journal article" date="2015" name="Stand. Genomic Sci.">
        <title>Genomic Encyclopedia of Bacterial and Archaeal Type Strains, Phase III: the genomes of soil and plant-associated and newly described type strains.</title>
        <authorList>
            <person name="Whitman W.B."/>
            <person name="Woyke T."/>
            <person name="Klenk H.P."/>
            <person name="Zhou Y."/>
            <person name="Lilburn T.G."/>
            <person name="Beck B.J."/>
            <person name="De Vos P."/>
            <person name="Vandamme P."/>
            <person name="Eisen J.A."/>
            <person name="Garrity G."/>
            <person name="Hugenholtz P."/>
            <person name="Kyrpides N.C."/>
        </authorList>
    </citation>
    <scope>NUCLEOTIDE SEQUENCE [LARGE SCALE GENOMIC DNA]</scope>
    <source>
        <strain evidence="6 7">ASC-9842</strain>
    </source>
</reference>
<dbReference type="AlphaFoldDB" id="A0A4Q7R7P3"/>
<dbReference type="InterPro" id="IPR017508">
    <property type="entry name" value="HipA_N1"/>
</dbReference>
<dbReference type="RefSeq" id="WP_130394034.1">
    <property type="nucleotide sequence ID" value="NZ_SGXM01000015.1"/>
</dbReference>
<dbReference type="GO" id="GO:0005829">
    <property type="term" value="C:cytosol"/>
    <property type="evidence" value="ECO:0007669"/>
    <property type="project" value="TreeGrafter"/>
</dbReference>
<dbReference type="CDD" id="cd17808">
    <property type="entry name" value="HipA_Ec_like"/>
    <property type="match status" value="1"/>
</dbReference>
<dbReference type="Pfam" id="PF07804">
    <property type="entry name" value="HipA_C"/>
    <property type="match status" value="1"/>
</dbReference>
<name>A0A4Q7R7P3_9BURK</name>
<dbReference type="NCBIfam" id="TIGR03071">
    <property type="entry name" value="couple_hipA"/>
    <property type="match status" value="1"/>
</dbReference>
<dbReference type="GO" id="GO:0004674">
    <property type="term" value="F:protein serine/threonine kinase activity"/>
    <property type="evidence" value="ECO:0007669"/>
    <property type="project" value="TreeGrafter"/>
</dbReference>
<evidence type="ECO:0000256" key="3">
    <source>
        <dbReference type="ARBA" id="ARBA00022777"/>
    </source>
</evidence>
<organism evidence="6 7">
    <name type="scientific">Cupriavidus agavae</name>
    <dbReference type="NCBI Taxonomy" id="1001822"/>
    <lineage>
        <taxon>Bacteria</taxon>
        <taxon>Pseudomonadati</taxon>
        <taxon>Pseudomonadota</taxon>
        <taxon>Betaproteobacteria</taxon>
        <taxon>Burkholderiales</taxon>
        <taxon>Burkholderiaceae</taxon>
        <taxon>Cupriavidus</taxon>
    </lineage>
</organism>
<dbReference type="OrthoDB" id="9805913at2"/>
<dbReference type="PANTHER" id="PTHR37419">
    <property type="entry name" value="SERINE/THREONINE-PROTEIN KINASE TOXIN HIPA"/>
    <property type="match status" value="1"/>
</dbReference>
<evidence type="ECO:0000256" key="1">
    <source>
        <dbReference type="ARBA" id="ARBA00010164"/>
    </source>
</evidence>
<gene>
    <name evidence="6" type="ORF">EV147_5153</name>
</gene>
<accession>A0A4Q7R7P3</accession>
<dbReference type="Proteomes" id="UP000291078">
    <property type="component" value="Unassembled WGS sequence"/>
</dbReference>
<evidence type="ECO:0000313" key="6">
    <source>
        <dbReference type="EMBL" id="RZT28841.1"/>
    </source>
</evidence>
<keyword evidence="3 6" id="KW-0418">Kinase</keyword>
<dbReference type="InterPro" id="IPR012893">
    <property type="entry name" value="HipA-like_C"/>
</dbReference>
<keyword evidence="2" id="KW-0808">Transferase</keyword>